<feature type="compositionally biased region" description="Low complexity" evidence="15">
    <location>
        <begin position="542"/>
        <end position="552"/>
    </location>
</feature>
<keyword evidence="9" id="KW-0238">DNA-binding</keyword>
<dbReference type="InterPro" id="IPR032284">
    <property type="entry name" value="RecQ_Zn-bd"/>
</dbReference>
<dbReference type="PANTHER" id="PTHR13710">
    <property type="entry name" value="DNA HELICASE RECQ FAMILY MEMBER"/>
    <property type="match status" value="1"/>
</dbReference>
<dbReference type="GO" id="GO:0006281">
    <property type="term" value="P:DNA repair"/>
    <property type="evidence" value="ECO:0007669"/>
    <property type="project" value="InterPro"/>
</dbReference>
<dbReference type="SMART" id="SM00341">
    <property type="entry name" value="HRDC"/>
    <property type="match status" value="1"/>
</dbReference>
<comment type="similarity">
    <text evidence="3">Belongs to the helicase family. RecQ subfamily.</text>
</comment>
<evidence type="ECO:0000256" key="8">
    <source>
        <dbReference type="ARBA" id="ARBA00022840"/>
    </source>
</evidence>
<name>A0A6J4NCL5_9BACT</name>
<proteinExistence type="inferred from homology"/>
<keyword evidence="7 19" id="KW-0347">Helicase</keyword>
<dbReference type="Pfam" id="PF00271">
    <property type="entry name" value="Helicase_C"/>
    <property type="match status" value="1"/>
</dbReference>
<dbReference type="Pfam" id="PF00570">
    <property type="entry name" value="HRDC"/>
    <property type="match status" value="1"/>
</dbReference>
<evidence type="ECO:0000256" key="15">
    <source>
        <dbReference type="SAM" id="MobiDB-lite"/>
    </source>
</evidence>
<dbReference type="Gene3D" id="1.10.150.80">
    <property type="entry name" value="HRDC domain"/>
    <property type="match status" value="1"/>
</dbReference>
<keyword evidence="8" id="KW-0067">ATP-binding</keyword>
<dbReference type="PROSITE" id="PS50967">
    <property type="entry name" value="HRDC"/>
    <property type="match status" value="1"/>
</dbReference>
<dbReference type="SMART" id="SM00490">
    <property type="entry name" value="HELICc"/>
    <property type="match status" value="1"/>
</dbReference>
<dbReference type="GO" id="GO:0005524">
    <property type="term" value="F:ATP binding"/>
    <property type="evidence" value="ECO:0007669"/>
    <property type="project" value="UniProtKB-KW"/>
</dbReference>
<keyword evidence="6" id="KW-0378">Hydrolase</keyword>
<keyword evidence="4" id="KW-0479">Metal-binding</keyword>
<comment type="cofactor">
    <cofactor evidence="1">
        <name>Mg(2+)</name>
        <dbReference type="ChEBI" id="CHEBI:18420"/>
    </cofactor>
</comment>
<evidence type="ECO:0000256" key="11">
    <source>
        <dbReference type="ARBA" id="ARBA00034617"/>
    </source>
</evidence>
<dbReference type="GO" id="GO:0005737">
    <property type="term" value="C:cytoplasm"/>
    <property type="evidence" value="ECO:0007669"/>
    <property type="project" value="TreeGrafter"/>
</dbReference>
<dbReference type="SUPFAM" id="SSF52540">
    <property type="entry name" value="P-loop containing nucleoside triphosphate hydrolases"/>
    <property type="match status" value="1"/>
</dbReference>
<evidence type="ECO:0000259" key="17">
    <source>
        <dbReference type="PROSITE" id="PS51192"/>
    </source>
</evidence>
<dbReference type="GO" id="GO:0046872">
    <property type="term" value="F:metal ion binding"/>
    <property type="evidence" value="ECO:0007669"/>
    <property type="project" value="UniProtKB-KW"/>
</dbReference>
<dbReference type="Pfam" id="PF00270">
    <property type="entry name" value="DEAD"/>
    <property type="match status" value="1"/>
</dbReference>
<evidence type="ECO:0000256" key="12">
    <source>
        <dbReference type="ARBA" id="ARBA00034808"/>
    </source>
</evidence>
<dbReference type="InterPro" id="IPR044876">
    <property type="entry name" value="HRDC_dom_sf"/>
</dbReference>
<dbReference type="PANTHER" id="PTHR13710:SF105">
    <property type="entry name" value="ATP-DEPENDENT DNA HELICASE Q1"/>
    <property type="match status" value="1"/>
</dbReference>
<dbReference type="InterPro" id="IPR011545">
    <property type="entry name" value="DEAD/DEAH_box_helicase_dom"/>
</dbReference>
<dbReference type="GO" id="GO:0006310">
    <property type="term" value="P:DNA recombination"/>
    <property type="evidence" value="ECO:0007669"/>
    <property type="project" value="InterPro"/>
</dbReference>
<dbReference type="GO" id="GO:0003677">
    <property type="term" value="F:DNA binding"/>
    <property type="evidence" value="ECO:0007669"/>
    <property type="project" value="UniProtKB-KW"/>
</dbReference>
<accession>A0A6J4NCL5</accession>
<evidence type="ECO:0000256" key="10">
    <source>
        <dbReference type="ARBA" id="ARBA00023235"/>
    </source>
</evidence>
<comment type="catalytic activity">
    <reaction evidence="11">
        <text>Couples ATP hydrolysis with the unwinding of duplex DNA by translocating in the 3'-5' direction.</text>
        <dbReference type="EC" id="5.6.2.4"/>
    </reaction>
</comment>
<dbReference type="GO" id="GO:0043590">
    <property type="term" value="C:bacterial nucleoid"/>
    <property type="evidence" value="ECO:0007669"/>
    <property type="project" value="TreeGrafter"/>
</dbReference>
<evidence type="ECO:0000256" key="14">
    <source>
        <dbReference type="ARBA" id="ARBA00044550"/>
    </source>
</evidence>
<dbReference type="InterPro" id="IPR036388">
    <property type="entry name" value="WH-like_DNA-bd_sf"/>
</dbReference>
<feature type="region of interest" description="Disordered" evidence="15">
    <location>
        <begin position="534"/>
        <end position="557"/>
    </location>
</feature>
<dbReference type="InterPro" id="IPR036390">
    <property type="entry name" value="WH_DNA-bd_sf"/>
</dbReference>
<feature type="domain" description="HRDC" evidence="16">
    <location>
        <begin position="578"/>
        <end position="651"/>
    </location>
</feature>
<dbReference type="EMBL" id="CADCUQ010000202">
    <property type="protein sequence ID" value="CAA9384026.1"/>
    <property type="molecule type" value="Genomic_DNA"/>
</dbReference>
<evidence type="ECO:0000313" key="19">
    <source>
        <dbReference type="EMBL" id="CAA9384026.1"/>
    </source>
</evidence>
<gene>
    <name evidence="19" type="ORF">AVDCRST_MAG64-928</name>
</gene>
<dbReference type="Gene3D" id="3.40.50.300">
    <property type="entry name" value="P-loop containing nucleotide triphosphate hydrolases"/>
    <property type="match status" value="2"/>
</dbReference>
<dbReference type="InterPro" id="IPR027417">
    <property type="entry name" value="P-loop_NTPase"/>
</dbReference>
<evidence type="ECO:0000256" key="3">
    <source>
        <dbReference type="ARBA" id="ARBA00005446"/>
    </source>
</evidence>
<dbReference type="GO" id="GO:0006260">
    <property type="term" value="P:DNA replication"/>
    <property type="evidence" value="ECO:0007669"/>
    <property type="project" value="InterPro"/>
</dbReference>
<evidence type="ECO:0000256" key="2">
    <source>
        <dbReference type="ARBA" id="ARBA00001947"/>
    </source>
</evidence>
<dbReference type="GO" id="GO:0030894">
    <property type="term" value="C:replisome"/>
    <property type="evidence" value="ECO:0007669"/>
    <property type="project" value="TreeGrafter"/>
</dbReference>
<dbReference type="SUPFAM" id="SSF46785">
    <property type="entry name" value="Winged helix' DNA-binding domain"/>
    <property type="match status" value="1"/>
</dbReference>
<evidence type="ECO:0000256" key="7">
    <source>
        <dbReference type="ARBA" id="ARBA00022806"/>
    </source>
</evidence>
<reference evidence="19" key="1">
    <citation type="submission" date="2020-02" db="EMBL/GenBank/DDBJ databases">
        <authorList>
            <person name="Meier V. D."/>
        </authorList>
    </citation>
    <scope>NUCLEOTIDE SEQUENCE</scope>
    <source>
        <strain evidence="19">AVDCRST_MAG64</strain>
    </source>
</reference>
<evidence type="ECO:0000256" key="1">
    <source>
        <dbReference type="ARBA" id="ARBA00001946"/>
    </source>
</evidence>
<dbReference type="PROSITE" id="PS51194">
    <property type="entry name" value="HELICASE_CTER"/>
    <property type="match status" value="1"/>
</dbReference>
<dbReference type="SUPFAM" id="SSF47819">
    <property type="entry name" value="HRDC-like"/>
    <property type="match status" value="1"/>
</dbReference>
<dbReference type="Pfam" id="PF16124">
    <property type="entry name" value="RecQ_Zn_bind"/>
    <property type="match status" value="1"/>
</dbReference>
<evidence type="ECO:0000256" key="4">
    <source>
        <dbReference type="ARBA" id="ARBA00022723"/>
    </source>
</evidence>
<dbReference type="GO" id="GO:0016787">
    <property type="term" value="F:hydrolase activity"/>
    <property type="evidence" value="ECO:0007669"/>
    <property type="project" value="UniProtKB-KW"/>
</dbReference>
<dbReference type="InterPro" id="IPR014001">
    <property type="entry name" value="Helicase_ATP-bd"/>
</dbReference>
<organism evidence="19">
    <name type="scientific">uncultured Phycisphaerae bacterium</name>
    <dbReference type="NCBI Taxonomy" id="904963"/>
    <lineage>
        <taxon>Bacteria</taxon>
        <taxon>Pseudomonadati</taxon>
        <taxon>Planctomycetota</taxon>
        <taxon>Phycisphaerae</taxon>
        <taxon>environmental samples</taxon>
    </lineage>
</organism>
<dbReference type="InterPro" id="IPR004589">
    <property type="entry name" value="DNA_helicase_ATP-dep_RecQ"/>
</dbReference>
<feature type="domain" description="Helicase C-terminal" evidence="18">
    <location>
        <begin position="217"/>
        <end position="366"/>
    </location>
</feature>
<dbReference type="EC" id="5.6.2.4" evidence="12"/>
<dbReference type="NCBIfam" id="TIGR00614">
    <property type="entry name" value="recQ_fam"/>
    <property type="match status" value="1"/>
</dbReference>
<dbReference type="FunFam" id="3.40.50.300:FF:000296">
    <property type="entry name" value="ATP-dependent DNA helicase RecQ"/>
    <property type="match status" value="1"/>
</dbReference>
<dbReference type="Pfam" id="PF09382">
    <property type="entry name" value="RQC"/>
    <property type="match status" value="1"/>
</dbReference>
<evidence type="ECO:0000256" key="5">
    <source>
        <dbReference type="ARBA" id="ARBA00022741"/>
    </source>
</evidence>
<dbReference type="SMART" id="SM00956">
    <property type="entry name" value="RQC"/>
    <property type="match status" value="1"/>
</dbReference>
<keyword evidence="5" id="KW-0547">Nucleotide-binding</keyword>
<dbReference type="InterPro" id="IPR018982">
    <property type="entry name" value="RQC_domain"/>
</dbReference>
<evidence type="ECO:0000256" key="9">
    <source>
        <dbReference type="ARBA" id="ARBA00023125"/>
    </source>
</evidence>
<feature type="domain" description="Helicase ATP-binding" evidence="17">
    <location>
        <begin position="25"/>
        <end position="193"/>
    </location>
</feature>
<evidence type="ECO:0000256" key="13">
    <source>
        <dbReference type="ARBA" id="ARBA00044535"/>
    </source>
</evidence>
<dbReference type="GO" id="GO:0043138">
    <property type="term" value="F:3'-5' DNA helicase activity"/>
    <property type="evidence" value="ECO:0007669"/>
    <property type="project" value="UniProtKB-EC"/>
</dbReference>
<dbReference type="SMART" id="SM00487">
    <property type="entry name" value="DEXDc"/>
    <property type="match status" value="1"/>
</dbReference>
<dbReference type="PROSITE" id="PS51192">
    <property type="entry name" value="HELICASE_ATP_BIND_1"/>
    <property type="match status" value="1"/>
</dbReference>
<dbReference type="InterPro" id="IPR010997">
    <property type="entry name" value="HRDC-like_sf"/>
</dbReference>
<dbReference type="GO" id="GO:0009378">
    <property type="term" value="F:four-way junction helicase activity"/>
    <property type="evidence" value="ECO:0007669"/>
    <property type="project" value="TreeGrafter"/>
</dbReference>
<dbReference type="AlphaFoldDB" id="A0A6J4NCL5"/>
<dbReference type="CDD" id="cd17920">
    <property type="entry name" value="DEXHc_RecQ"/>
    <property type="match status" value="1"/>
</dbReference>
<dbReference type="InterPro" id="IPR001650">
    <property type="entry name" value="Helicase_C-like"/>
</dbReference>
<evidence type="ECO:0000259" key="16">
    <source>
        <dbReference type="PROSITE" id="PS50967"/>
    </source>
</evidence>
<keyword evidence="10" id="KW-0413">Isomerase</keyword>
<dbReference type="Gene3D" id="1.10.10.10">
    <property type="entry name" value="Winged helix-like DNA-binding domain superfamily/Winged helix DNA-binding domain"/>
    <property type="match status" value="1"/>
</dbReference>
<dbReference type="InterPro" id="IPR002121">
    <property type="entry name" value="HRDC_dom"/>
</dbReference>
<evidence type="ECO:0000256" key="6">
    <source>
        <dbReference type="ARBA" id="ARBA00022801"/>
    </source>
</evidence>
<sequence>MPDLREHLQNAFGLDDFRPKQQEVIEDVLAGRDVLCVMPTGAGKSLCYQLPAVVQGGLTIVVSPLISLMEDQVNQLRDEGIAAAVLNSSLSPNIRRQTMSELAQGFEGLLYVAPERFWAADFQELMQTLRPKLMAVDEAHCISQWGHDFRPEYARLREARQRLGDPPCVALTATATHDVRGDIHARLGLKEPRVYITGFDRTNLLYECRRIAKAAEKGHELLTLLRQEPGSSIVYCSTRKAVDEVTAILSGNLRDRPVFAYHAGMDQTARTANQERFMSTPRSVAVATNAFGMGINKPDIRLVAHYNLPGTIEAYYQEAGRAGRDGLQSRCVLLFSYQDRYTQEFFIDKIGEDNPGADPVAIEKLKAHGRQRLELILRYAQTHRCRREMILDYFGDDAAVENCLCDVCRRGADVSTGDAAGGGPVLSDDVVLLVRQMLSGVARLHGKFGVGVVAEVLAGSDNDKTVRWGFDKLSVFGLLRAHSVKRIIAMLHRLMEAGLARQRDPDGVKFRPVVELTAAGVNVMKGAQLPPASLADLAPRRGSSASSASAGSTHDGRRVVPVGREFADHDNGSAVALDADATKRFERLRAARLRLAREQEVPPYVICKDATLKLIAQSAPGDAEALERVKGMGPYKVKTYGPAFLEALQGA</sequence>
<evidence type="ECO:0000259" key="18">
    <source>
        <dbReference type="PROSITE" id="PS51194"/>
    </source>
</evidence>
<comment type="cofactor">
    <cofactor evidence="2">
        <name>Zn(2+)</name>
        <dbReference type="ChEBI" id="CHEBI:29105"/>
    </cofactor>
</comment>
<protein>
    <recommendedName>
        <fullName evidence="13">ATP-dependent DNA helicase RecQ</fullName>
        <ecNumber evidence="12">5.6.2.4</ecNumber>
    </recommendedName>
    <alternativeName>
        <fullName evidence="14">DNA 3'-5' helicase RecQ</fullName>
    </alternativeName>
</protein>